<feature type="transmembrane region" description="Helical" evidence="8">
    <location>
        <begin position="229"/>
        <end position="250"/>
    </location>
</feature>
<evidence type="ECO:0000256" key="6">
    <source>
        <dbReference type="ARBA" id="ARBA00023136"/>
    </source>
</evidence>
<dbReference type="GO" id="GO:0005247">
    <property type="term" value="F:voltage-gated chloride channel activity"/>
    <property type="evidence" value="ECO:0007669"/>
    <property type="project" value="TreeGrafter"/>
</dbReference>
<accession>A0A132P9M7</accession>
<dbReference type="Pfam" id="PF02080">
    <property type="entry name" value="TrkA_C"/>
    <property type="match status" value="1"/>
</dbReference>
<comment type="subcellular location">
    <subcellularLocation>
        <location evidence="1">Membrane</location>
        <topology evidence="1">Multi-pass membrane protein</topology>
    </subcellularLocation>
</comment>
<comment type="caution">
    <text evidence="10">The sequence shown here is derived from an EMBL/GenBank/DDBJ whole genome shotgun (WGS) entry which is preliminary data.</text>
</comment>
<evidence type="ECO:0000256" key="7">
    <source>
        <dbReference type="ARBA" id="ARBA00023214"/>
    </source>
</evidence>
<dbReference type="PRINTS" id="PR00762">
    <property type="entry name" value="CLCHANNEL"/>
</dbReference>
<feature type="transmembrane region" description="Helical" evidence="8">
    <location>
        <begin position="190"/>
        <end position="209"/>
    </location>
</feature>
<keyword evidence="7" id="KW-0868">Chloride</keyword>
<dbReference type="CDD" id="cd01031">
    <property type="entry name" value="EriC"/>
    <property type="match status" value="1"/>
</dbReference>
<dbReference type="Pfam" id="PF00654">
    <property type="entry name" value="Voltage_CLC"/>
    <property type="match status" value="1"/>
</dbReference>
<feature type="transmembrane region" description="Helical" evidence="8">
    <location>
        <begin position="15"/>
        <end position="37"/>
    </location>
</feature>
<dbReference type="AlphaFoldDB" id="A0A132P9M7"/>
<evidence type="ECO:0000313" key="13">
    <source>
        <dbReference type="EMBL" id="RXU89135.1"/>
    </source>
</evidence>
<dbReference type="EMBL" id="JARPTX010000016">
    <property type="protein sequence ID" value="MDT2369805.1"/>
    <property type="molecule type" value="Genomic_DNA"/>
</dbReference>
<dbReference type="EMBL" id="QHGU01000010">
    <property type="protein sequence ID" value="PZM56617.1"/>
    <property type="molecule type" value="Genomic_DNA"/>
</dbReference>
<reference evidence="13 16" key="2">
    <citation type="submission" date="2017-12" db="EMBL/GenBank/DDBJ databases">
        <title>A pool of 800 enterococci isolated from chicken carcass rinse samples from New Zealand.</title>
        <authorList>
            <person name="Zhang J."/>
            <person name="Rogers L."/>
            <person name="Midwinter A."/>
            <person name="French N."/>
        </authorList>
    </citation>
    <scope>NUCLEOTIDE SEQUENCE [LARGE SCALE GENOMIC DNA]</scope>
    <source>
        <strain evidence="13 16">EN697</strain>
    </source>
</reference>
<dbReference type="Proteomes" id="UP001260956">
    <property type="component" value="Unassembled WGS sequence"/>
</dbReference>
<evidence type="ECO:0000256" key="2">
    <source>
        <dbReference type="ARBA" id="ARBA00022448"/>
    </source>
</evidence>
<evidence type="ECO:0000259" key="9">
    <source>
        <dbReference type="PROSITE" id="PS51202"/>
    </source>
</evidence>
<feature type="transmembrane region" description="Helical" evidence="8">
    <location>
        <begin position="262"/>
        <end position="282"/>
    </location>
</feature>
<dbReference type="EMBL" id="LRHK01000001">
    <property type="protein sequence ID" value="KWX19023.1"/>
    <property type="molecule type" value="Genomic_DNA"/>
</dbReference>
<reference evidence="12 15" key="3">
    <citation type="submission" date="2018-05" db="EMBL/GenBank/DDBJ databases">
        <title>Vancomycin-resistant Enterococcus faecium strain from Chelyabinsk, Russia.</title>
        <authorList>
            <person name="Gostev V."/>
            <person name="Goncharov A."/>
            <person name="Kolodzhieva V."/>
            <person name="Suvorov A."/>
            <person name="Sidorenko S."/>
            <person name="Zueva L."/>
        </authorList>
    </citation>
    <scope>NUCLEOTIDE SEQUENCE [LARGE SCALE GENOMIC DNA]</scope>
    <source>
        <strain evidence="12 15">20</strain>
    </source>
</reference>
<keyword evidence="6 8" id="KW-0472">Membrane</keyword>
<feature type="transmembrane region" description="Helical" evidence="8">
    <location>
        <begin position="58"/>
        <end position="78"/>
    </location>
</feature>
<organism evidence="10 14">
    <name type="scientific">Enterococcus faecium</name>
    <name type="common">Streptococcus faecium</name>
    <dbReference type="NCBI Taxonomy" id="1352"/>
    <lineage>
        <taxon>Bacteria</taxon>
        <taxon>Bacillati</taxon>
        <taxon>Bacillota</taxon>
        <taxon>Bacilli</taxon>
        <taxon>Lactobacillales</taxon>
        <taxon>Enterococcaceae</taxon>
        <taxon>Enterococcus</taxon>
    </lineage>
</organism>
<name>A0A132P9M7_ENTFC</name>
<evidence type="ECO:0000256" key="8">
    <source>
        <dbReference type="SAM" id="Phobius"/>
    </source>
</evidence>
<keyword evidence="4 8" id="KW-1133">Transmembrane helix</keyword>
<keyword evidence="3 8" id="KW-0812">Transmembrane</keyword>
<dbReference type="PATRIC" id="fig|1352.805.peg.1584"/>
<protein>
    <submittedName>
        <fullName evidence="10">ClC family H(+)/Cl(-) exchange transporter</fullName>
    </submittedName>
</protein>
<evidence type="ECO:0000256" key="4">
    <source>
        <dbReference type="ARBA" id="ARBA00022989"/>
    </source>
</evidence>
<reference evidence="10 14" key="1">
    <citation type="submission" date="2016-01" db="EMBL/GenBank/DDBJ databases">
        <title>Molecular Mechanisms for transfer of large genomic segments between Enterococcus faecium strains.</title>
        <authorList>
            <person name="Garcia-Solache M.A."/>
            <person name="Lebreton F."/>
            <person name="Mclaughlin R.E."/>
            <person name="Whiteaker J.D."/>
            <person name="Gilmore M.S."/>
            <person name="Rice L.B."/>
        </authorList>
    </citation>
    <scope>NUCLEOTIDE SEQUENCE [LARGE SCALE GENOMIC DNA]</scope>
    <source>
        <strain evidence="10 14">D344RRF x C68</strain>
    </source>
</reference>
<keyword evidence="5" id="KW-0406">Ion transport</keyword>
<dbReference type="GeneID" id="66454515"/>
<dbReference type="InterPro" id="IPR036721">
    <property type="entry name" value="RCK_C_sf"/>
</dbReference>
<keyword evidence="2" id="KW-0813">Transport</keyword>
<dbReference type="PANTHER" id="PTHR45711">
    <property type="entry name" value="CHLORIDE CHANNEL PROTEIN"/>
    <property type="match status" value="1"/>
</dbReference>
<evidence type="ECO:0000313" key="11">
    <source>
        <dbReference type="EMBL" id="MDT2369805.1"/>
    </source>
</evidence>
<feature type="transmembrane region" description="Helical" evidence="8">
    <location>
        <begin position="328"/>
        <end position="349"/>
    </location>
</feature>
<dbReference type="PANTHER" id="PTHR45711:SF6">
    <property type="entry name" value="CHLORIDE CHANNEL PROTEIN"/>
    <property type="match status" value="1"/>
</dbReference>
<dbReference type="Proteomes" id="UP000289562">
    <property type="component" value="Unassembled WGS sequence"/>
</dbReference>
<dbReference type="InterPro" id="IPR001807">
    <property type="entry name" value="ClC"/>
</dbReference>
<evidence type="ECO:0000313" key="15">
    <source>
        <dbReference type="Proteomes" id="UP000249070"/>
    </source>
</evidence>
<feature type="transmembrane region" description="Helical" evidence="8">
    <location>
        <begin position="361"/>
        <end position="385"/>
    </location>
</feature>
<reference evidence="11" key="4">
    <citation type="submission" date="2023-03" db="EMBL/GenBank/DDBJ databases">
        <authorList>
            <person name="Shen W."/>
            <person name="Cai J."/>
        </authorList>
    </citation>
    <scope>NUCLEOTIDE SEQUENCE</scope>
    <source>
        <strain evidence="11">B1010-2</strain>
    </source>
</reference>
<dbReference type="SUPFAM" id="SSF81340">
    <property type="entry name" value="Clc chloride channel"/>
    <property type="match status" value="1"/>
</dbReference>
<dbReference type="GO" id="GO:0008324">
    <property type="term" value="F:monoatomic cation transmembrane transporter activity"/>
    <property type="evidence" value="ECO:0007669"/>
    <property type="project" value="InterPro"/>
</dbReference>
<dbReference type="PROSITE" id="PS51202">
    <property type="entry name" value="RCK_C"/>
    <property type="match status" value="1"/>
</dbReference>
<evidence type="ECO:0000313" key="10">
    <source>
        <dbReference type="EMBL" id="KWX19023.1"/>
    </source>
</evidence>
<proteinExistence type="predicted"/>
<dbReference type="InterPro" id="IPR006037">
    <property type="entry name" value="RCK_C"/>
</dbReference>
<feature type="transmembrane region" description="Helical" evidence="8">
    <location>
        <begin position="155"/>
        <end position="178"/>
    </location>
</feature>
<evidence type="ECO:0000256" key="1">
    <source>
        <dbReference type="ARBA" id="ARBA00004141"/>
    </source>
</evidence>
<evidence type="ECO:0000256" key="3">
    <source>
        <dbReference type="ARBA" id="ARBA00022692"/>
    </source>
</evidence>
<evidence type="ECO:0000313" key="16">
    <source>
        <dbReference type="Proteomes" id="UP000289562"/>
    </source>
</evidence>
<dbReference type="SUPFAM" id="SSF116726">
    <property type="entry name" value="TrkA C-terminal domain-like"/>
    <property type="match status" value="1"/>
</dbReference>
<feature type="domain" description="RCK C-terminal" evidence="9">
    <location>
        <begin position="426"/>
        <end position="508"/>
    </location>
</feature>
<sequence>MEKKGKIKKLDKTQIYFILKGIFVGLLTGIVVSLFRLSIEKLSDLVRSIYEMSREQPIYLIGLAICCILAAFFVGYLVKNEPDIKGSGIPQVEGQLRGELSMNWFSVLWKKFIGGVLSVGAGLFLGREGPSIQLGASIGQGAGQLFRSPSSEEKILISSGASSGLAAAFNAPIAGLLFVLEEIHHSFSPLVWLTSFASAITANFVSLYFFGLRPVLYLGDLPSLPLKYYGSLVILGVLLGILGFIYQKVLLALPKFYNRLPLPAYFHGFVPFLLILPIGYLWPSTLGGGNQIVLAFGHASLPIIMIIGLFVLRFVFSMISYGGGLPGGIFLPILTLGALIGSFYGNIMVDFGMDPIYIKDFVVIAMAGYFTAIGKAPLTAIILVTEMVGSLNHLMPLGLAALVAYIVNDLLGGNPIYESLLERLLGNTQTASLKGARTTFDFPVTAESSLDGLMVRDFNWPKNMLLISIRRGNQEILTHGDTIMNVGDILVILTDEANLPRIKQEIEAKSSITNLKQSF</sequence>
<dbReference type="Proteomes" id="UP000070452">
    <property type="component" value="Unassembled WGS sequence"/>
</dbReference>
<evidence type="ECO:0000313" key="14">
    <source>
        <dbReference type="Proteomes" id="UP000070452"/>
    </source>
</evidence>
<evidence type="ECO:0000256" key="5">
    <source>
        <dbReference type="ARBA" id="ARBA00023065"/>
    </source>
</evidence>
<dbReference type="STRING" id="1352.AL014_07170"/>
<gene>
    <name evidence="10" type="ORF">AWT83_11275</name>
    <name evidence="13" type="ORF">CYQ77_06430</name>
    <name evidence="12" type="ORF">DKP91_03370</name>
    <name evidence="11" type="ORF">P6Z85_06480</name>
</gene>
<dbReference type="Proteomes" id="UP000249070">
    <property type="component" value="Unassembled WGS sequence"/>
</dbReference>
<dbReference type="RefSeq" id="WP_002317636.1">
    <property type="nucleotide sequence ID" value="NZ_AP019394.1"/>
</dbReference>
<dbReference type="GO" id="GO:0005886">
    <property type="term" value="C:plasma membrane"/>
    <property type="evidence" value="ECO:0007669"/>
    <property type="project" value="TreeGrafter"/>
</dbReference>
<evidence type="ECO:0000313" key="12">
    <source>
        <dbReference type="EMBL" id="PZM56617.1"/>
    </source>
</evidence>
<dbReference type="InterPro" id="IPR014743">
    <property type="entry name" value="Cl-channel_core"/>
</dbReference>
<dbReference type="Gene3D" id="3.30.70.1450">
    <property type="entry name" value="Regulator of K+ conductance, C-terminal domain"/>
    <property type="match status" value="1"/>
</dbReference>
<feature type="transmembrane region" description="Helical" evidence="8">
    <location>
        <begin position="294"/>
        <end position="316"/>
    </location>
</feature>
<dbReference type="EMBL" id="PJVH01000016">
    <property type="protein sequence ID" value="RXU89135.1"/>
    <property type="molecule type" value="Genomic_DNA"/>
</dbReference>
<dbReference type="GO" id="GO:0006813">
    <property type="term" value="P:potassium ion transport"/>
    <property type="evidence" value="ECO:0007669"/>
    <property type="project" value="InterPro"/>
</dbReference>
<dbReference type="Gene3D" id="1.10.3080.10">
    <property type="entry name" value="Clc chloride channel"/>
    <property type="match status" value="1"/>
</dbReference>